<accession>A0ABS5K1X1</accession>
<evidence type="ECO:0000313" key="1">
    <source>
        <dbReference type="EMBL" id="MBS2101095.1"/>
    </source>
</evidence>
<reference evidence="1 2" key="1">
    <citation type="journal article" date="2015" name="Int. J. Syst. Evol. Microbiol.">
        <title>Carboxylicivirga linearis sp. nov., isolated from a sea cucumber culture pond.</title>
        <authorList>
            <person name="Wang F.Q."/>
            <person name="Zhou Y.X."/>
            <person name="Lin X.Z."/>
            <person name="Chen G.J."/>
            <person name="Du Z.J."/>
        </authorList>
    </citation>
    <scope>NUCLEOTIDE SEQUENCE [LARGE SCALE GENOMIC DNA]</scope>
    <source>
        <strain evidence="1 2">FB218</strain>
    </source>
</reference>
<dbReference type="Proteomes" id="UP000708576">
    <property type="component" value="Unassembled WGS sequence"/>
</dbReference>
<organism evidence="1 2">
    <name type="scientific">Carboxylicivirga linearis</name>
    <dbReference type="NCBI Taxonomy" id="1628157"/>
    <lineage>
        <taxon>Bacteria</taxon>
        <taxon>Pseudomonadati</taxon>
        <taxon>Bacteroidota</taxon>
        <taxon>Bacteroidia</taxon>
        <taxon>Marinilabiliales</taxon>
        <taxon>Marinilabiliaceae</taxon>
        <taxon>Carboxylicivirga</taxon>
    </lineage>
</organism>
<proteinExistence type="predicted"/>
<protein>
    <recommendedName>
        <fullName evidence="3">J domain-containing protein</fullName>
    </recommendedName>
</protein>
<comment type="caution">
    <text evidence="1">The sequence shown here is derived from an EMBL/GenBank/DDBJ whole genome shotgun (WGS) entry which is preliminary data.</text>
</comment>
<dbReference type="InterPro" id="IPR036869">
    <property type="entry name" value="J_dom_sf"/>
</dbReference>
<evidence type="ECO:0000313" key="2">
    <source>
        <dbReference type="Proteomes" id="UP000708576"/>
    </source>
</evidence>
<dbReference type="Gene3D" id="1.10.287.110">
    <property type="entry name" value="DnaJ domain"/>
    <property type="match status" value="1"/>
</dbReference>
<dbReference type="SUPFAM" id="SSF46565">
    <property type="entry name" value="Chaperone J-domain"/>
    <property type="match status" value="1"/>
</dbReference>
<dbReference type="RefSeq" id="WP_212220216.1">
    <property type="nucleotide sequence ID" value="NZ_JAGUCO010000038.1"/>
</dbReference>
<name>A0ABS5K1X1_9BACT</name>
<gene>
    <name evidence="1" type="ORF">KEM10_22610</name>
</gene>
<dbReference type="EMBL" id="JAGUCO010000038">
    <property type="protein sequence ID" value="MBS2101095.1"/>
    <property type="molecule type" value="Genomic_DNA"/>
</dbReference>
<evidence type="ECO:0008006" key="3">
    <source>
        <dbReference type="Google" id="ProtNLM"/>
    </source>
</evidence>
<keyword evidence="2" id="KW-1185">Reference proteome</keyword>
<sequence>MNYFLGINDIEQAKLRYRKLAKQLHPDKGGTAFDFQEMQAEYKEFLLRLQQEQKVVTPSRKNKSAENELINELGRLAKVLIKKQVPQEYLRQKMQTTDSPLKKGLFANIVNLLDSLQ</sequence>